<dbReference type="Pfam" id="PF06624">
    <property type="entry name" value="RAMP4"/>
    <property type="match status" value="1"/>
</dbReference>
<dbReference type="PANTHER" id="PTHR15601">
    <property type="entry name" value="STRESS ASSOCIATED ENDOPLASMIC RETICULUM PROTEIN SERP1/RAMP4"/>
    <property type="match status" value="1"/>
</dbReference>
<reference evidence="8" key="2">
    <citation type="submission" date="2020-08" db="EMBL/GenBank/DDBJ databases">
        <title>Plant Genome Project.</title>
        <authorList>
            <person name="Zhang R.-G."/>
        </authorList>
    </citation>
    <scope>NUCLEOTIDE SEQUENCE</scope>
    <source>
        <strain evidence="8">Huo1</strain>
        <tissue evidence="8">Leaf</tissue>
    </source>
</reference>
<evidence type="ECO:0000256" key="3">
    <source>
        <dbReference type="ARBA" id="ARBA00022692"/>
    </source>
</evidence>
<reference evidence="8" key="1">
    <citation type="submission" date="2018-01" db="EMBL/GenBank/DDBJ databases">
        <authorList>
            <person name="Mao J.F."/>
        </authorList>
    </citation>
    <scope>NUCLEOTIDE SEQUENCE</scope>
    <source>
        <strain evidence="8">Huo1</strain>
        <tissue evidence="8">Leaf</tissue>
    </source>
</reference>
<evidence type="ECO:0000256" key="6">
    <source>
        <dbReference type="ARBA" id="ARBA00023136"/>
    </source>
</evidence>
<evidence type="ECO:0000256" key="2">
    <source>
        <dbReference type="ARBA" id="ARBA00005500"/>
    </source>
</evidence>
<dbReference type="InterPro" id="IPR010580">
    <property type="entry name" value="ER_stress-assoc"/>
</dbReference>
<comment type="subcellular location">
    <subcellularLocation>
        <location evidence="1">Endoplasmic reticulum membrane</location>
        <topology evidence="1">Single-pass membrane protein</topology>
    </subcellularLocation>
</comment>
<keyword evidence="6 7" id="KW-0472">Membrane</keyword>
<evidence type="ECO:0000256" key="4">
    <source>
        <dbReference type="ARBA" id="ARBA00022824"/>
    </source>
</evidence>
<evidence type="ECO:0000313" key="9">
    <source>
        <dbReference type="Proteomes" id="UP000298416"/>
    </source>
</evidence>
<dbReference type="EMBL" id="PNBA02000007">
    <property type="protein sequence ID" value="KAG6418967.1"/>
    <property type="molecule type" value="Genomic_DNA"/>
</dbReference>
<evidence type="ECO:0000256" key="5">
    <source>
        <dbReference type="ARBA" id="ARBA00022989"/>
    </source>
</evidence>
<dbReference type="Proteomes" id="UP000298416">
    <property type="component" value="Unassembled WGS sequence"/>
</dbReference>
<accession>A0A8X8ZUJ5</accession>
<comment type="similarity">
    <text evidence="2">Belongs to the RAMP4 family.</text>
</comment>
<keyword evidence="4" id="KW-0256">Endoplasmic reticulum</keyword>
<gene>
    <name evidence="8" type="ORF">SASPL_121174</name>
</gene>
<evidence type="ECO:0008006" key="10">
    <source>
        <dbReference type="Google" id="ProtNLM"/>
    </source>
</evidence>
<evidence type="ECO:0000256" key="1">
    <source>
        <dbReference type="ARBA" id="ARBA00004389"/>
    </source>
</evidence>
<dbReference type="GO" id="GO:0030968">
    <property type="term" value="P:endoplasmic reticulum unfolded protein response"/>
    <property type="evidence" value="ECO:0007669"/>
    <property type="project" value="TreeGrafter"/>
</dbReference>
<protein>
    <recommendedName>
        <fullName evidence="10">Stress-associated endoplasmic reticulum protein</fullName>
    </recommendedName>
</protein>
<keyword evidence="9" id="KW-1185">Reference proteome</keyword>
<dbReference type="AlphaFoldDB" id="A0A8X8ZUJ5"/>
<comment type="caution">
    <text evidence="8">The sequence shown here is derived from an EMBL/GenBank/DDBJ whole genome shotgun (WGS) entry which is preliminary data.</text>
</comment>
<proteinExistence type="inferred from homology"/>
<organism evidence="8">
    <name type="scientific">Salvia splendens</name>
    <name type="common">Scarlet sage</name>
    <dbReference type="NCBI Taxonomy" id="180675"/>
    <lineage>
        <taxon>Eukaryota</taxon>
        <taxon>Viridiplantae</taxon>
        <taxon>Streptophyta</taxon>
        <taxon>Embryophyta</taxon>
        <taxon>Tracheophyta</taxon>
        <taxon>Spermatophyta</taxon>
        <taxon>Magnoliopsida</taxon>
        <taxon>eudicotyledons</taxon>
        <taxon>Gunneridae</taxon>
        <taxon>Pentapetalae</taxon>
        <taxon>asterids</taxon>
        <taxon>lamiids</taxon>
        <taxon>Lamiales</taxon>
        <taxon>Lamiaceae</taxon>
        <taxon>Nepetoideae</taxon>
        <taxon>Mentheae</taxon>
        <taxon>Salviinae</taxon>
        <taxon>Salvia</taxon>
        <taxon>Salvia subgen. Calosphace</taxon>
        <taxon>core Calosphace</taxon>
    </lineage>
</organism>
<evidence type="ECO:0000256" key="7">
    <source>
        <dbReference type="SAM" id="Phobius"/>
    </source>
</evidence>
<keyword evidence="5 7" id="KW-1133">Transmembrane helix</keyword>
<dbReference type="PANTHER" id="PTHR15601:SF0">
    <property type="entry name" value="GEO09675P1"/>
    <property type="match status" value="1"/>
</dbReference>
<keyword evidence="3 7" id="KW-0812">Transmembrane</keyword>
<dbReference type="GO" id="GO:0005789">
    <property type="term" value="C:endoplasmic reticulum membrane"/>
    <property type="evidence" value="ECO:0007669"/>
    <property type="project" value="UniProtKB-SubCell"/>
</dbReference>
<feature type="transmembrane region" description="Helical" evidence="7">
    <location>
        <begin position="79"/>
        <end position="99"/>
    </location>
</feature>
<evidence type="ECO:0000313" key="8">
    <source>
        <dbReference type="EMBL" id="KAG6418967.1"/>
    </source>
</evidence>
<name>A0A8X8ZUJ5_SALSN</name>
<sequence length="113" mass="12199">MLLACNTAPLEPTALPLHIGFSSPALAYFGMKLTRVSKFECAQTVSKRLAEKKVAKFEKNITRRGVGPISSNKTTLEPAHVVLILFAVLVVASFIFQVVRMAINGGIPADQDS</sequence>